<dbReference type="Proteomes" id="UP000749293">
    <property type="component" value="Unassembled WGS sequence"/>
</dbReference>
<keyword evidence="3" id="KW-0862">Zinc</keyword>
<evidence type="ECO:0000256" key="3">
    <source>
        <dbReference type="ARBA" id="ARBA00022833"/>
    </source>
</evidence>
<evidence type="ECO:0000256" key="1">
    <source>
        <dbReference type="ARBA" id="ARBA00022723"/>
    </source>
</evidence>
<evidence type="ECO:0000256" key="2">
    <source>
        <dbReference type="ARBA" id="ARBA00022771"/>
    </source>
</evidence>
<keyword evidence="6" id="KW-1185">Reference proteome</keyword>
<accession>A0A9P4YT38</accession>
<gene>
    <name evidence="5" type="ORF">GMORB2_7287</name>
</gene>
<reference evidence="5" key="1">
    <citation type="submission" date="2020-03" db="EMBL/GenBank/DDBJ databases">
        <title>Site-based positive gene gene selection in Geosmithia morbida across the United States reveals a broad range of putative effectors and factors for local host and environmental adapation.</title>
        <authorList>
            <person name="Onufrak A."/>
            <person name="Murdoch R.W."/>
            <person name="Gazis R."/>
            <person name="Huff M."/>
            <person name="Staton M."/>
            <person name="Klingeman W."/>
            <person name="Hadziabdic D."/>
        </authorList>
    </citation>
    <scope>NUCLEOTIDE SEQUENCE</scope>
    <source>
        <strain evidence="5">1262</strain>
    </source>
</reference>
<name>A0A9P4YT38_9HYPO</name>
<dbReference type="EMBL" id="JAANYQ010000009">
    <property type="protein sequence ID" value="KAF4122295.1"/>
    <property type="molecule type" value="Genomic_DNA"/>
</dbReference>
<dbReference type="SMART" id="SM01328">
    <property type="entry name" value="zf-3CxxC"/>
    <property type="match status" value="1"/>
</dbReference>
<dbReference type="GO" id="GO:0008270">
    <property type="term" value="F:zinc ion binding"/>
    <property type="evidence" value="ECO:0007669"/>
    <property type="project" value="UniProtKB-KW"/>
</dbReference>
<evidence type="ECO:0000259" key="4">
    <source>
        <dbReference type="SMART" id="SM01328"/>
    </source>
</evidence>
<dbReference type="Pfam" id="PF13695">
    <property type="entry name" value="Zn_ribbon_3CxxC"/>
    <property type="match status" value="1"/>
</dbReference>
<evidence type="ECO:0000313" key="6">
    <source>
        <dbReference type="Proteomes" id="UP000749293"/>
    </source>
</evidence>
<comment type="caution">
    <text evidence="5">The sequence shown here is derived from an EMBL/GenBank/DDBJ whole genome shotgun (WGS) entry which is preliminary data.</text>
</comment>
<keyword evidence="1" id="KW-0479">Metal-binding</keyword>
<dbReference type="InterPro" id="IPR027377">
    <property type="entry name" value="ZAR1/RTP1-5-like_Znf-3CxxC"/>
</dbReference>
<dbReference type="AlphaFoldDB" id="A0A9P4YT38"/>
<protein>
    <recommendedName>
        <fullName evidence="4">3CxxC-type domain-containing protein</fullName>
    </recommendedName>
</protein>
<evidence type="ECO:0000313" key="5">
    <source>
        <dbReference type="EMBL" id="KAF4122295.1"/>
    </source>
</evidence>
<keyword evidence="2" id="KW-0863">Zinc-finger</keyword>
<feature type="domain" description="3CxxC-type" evidence="4">
    <location>
        <begin position="53"/>
        <end position="156"/>
    </location>
</feature>
<dbReference type="OrthoDB" id="8121437at2759"/>
<sequence>MAQNKRRNKKQKSWSMYPSLHDDVVSATQPNDLGVSFYDRDDESGHIFSYDTNVMGSFRCRNDRCTQGGWGSRRVAVRIRMYPGRRYNAKVFHQRCSSCDKVAALVLDDGSYVDRLAYRLKKWCGVRMEGGGEGRRYGRRTGGPHQADRCEGCRAGHCPAGAGTE</sequence>
<dbReference type="RefSeq" id="XP_035320947.1">
    <property type="nucleotide sequence ID" value="XM_035469252.1"/>
</dbReference>
<dbReference type="GeneID" id="55973510"/>
<proteinExistence type="predicted"/>
<organism evidence="5 6">
    <name type="scientific">Geosmithia morbida</name>
    <dbReference type="NCBI Taxonomy" id="1094350"/>
    <lineage>
        <taxon>Eukaryota</taxon>
        <taxon>Fungi</taxon>
        <taxon>Dikarya</taxon>
        <taxon>Ascomycota</taxon>
        <taxon>Pezizomycotina</taxon>
        <taxon>Sordariomycetes</taxon>
        <taxon>Hypocreomycetidae</taxon>
        <taxon>Hypocreales</taxon>
        <taxon>Bionectriaceae</taxon>
        <taxon>Geosmithia</taxon>
    </lineage>
</organism>